<reference evidence="1 2" key="1">
    <citation type="submission" date="2018-11" db="EMBL/GenBank/DDBJ databases">
        <title>Genomes From Bacteria Associated with the Canine Oral Cavity: a Test Case for Automated Genome-Based Taxonomic Assignment.</title>
        <authorList>
            <person name="Coil D.A."/>
            <person name="Jospin G."/>
            <person name="Darling A.E."/>
            <person name="Wallis C."/>
            <person name="Davis I.J."/>
            <person name="Harris S."/>
            <person name="Eisen J.A."/>
            <person name="Holcombe L.J."/>
            <person name="O'Flynn C."/>
        </authorList>
    </citation>
    <scope>NUCLEOTIDE SEQUENCE [LARGE SCALE GENOMIC DNA]</scope>
    <source>
        <strain evidence="1 2">OH887_COT-365</strain>
    </source>
</reference>
<dbReference type="Proteomes" id="UP000280819">
    <property type="component" value="Unassembled WGS sequence"/>
</dbReference>
<accession>A0A3P1T509</accession>
<comment type="caution">
    <text evidence="1">The sequence shown here is derived from an EMBL/GenBank/DDBJ whole genome shotgun (WGS) entry which is preliminary data.</text>
</comment>
<gene>
    <name evidence="1" type="ORF">EII34_09820</name>
</gene>
<dbReference type="RefSeq" id="WP_124844982.1">
    <property type="nucleotide sequence ID" value="NZ_RQZG01000010.1"/>
</dbReference>
<sequence>MEPIPEVVWCELLLDGRFEFFDDAQRPVATAWPDEDLWPNEFAVTGRGDRPWFRLVRNAGWGHTYELVLPEDDLLATLTDESGRLTLTLGDGDELDVRVRNLGDENEFFDDETLLAHVSRRRAPGRKHLDPLARRVSFWDRTPTTRRRAILGAVVALVLLRSEQVKFIIRNTP</sequence>
<proteinExistence type="predicted"/>
<dbReference type="AlphaFoldDB" id="A0A3P1T509"/>
<evidence type="ECO:0000313" key="1">
    <source>
        <dbReference type="EMBL" id="RRD04592.1"/>
    </source>
</evidence>
<name>A0A3P1T509_9ACTN</name>
<protein>
    <submittedName>
        <fullName evidence="1">Uncharacterized protein</fullName>
    </submittedName>
</protein>
<organism evidence="1 2">
    <name type="scientific">Arachnia propionica</name>
    <dbReference type="NCBI Taxonomy" id="1750"/>
    <lineage>
        <taxon>Bacteria</taxon>
        <taxon>Bacillati</taxon>
        <taxon>Actinomycetota</taxon>
        <taxon>Actinomycetes</taxon>
        <taxon>Propionibacteriales</taxon>
        <taxon>Propionibacteriaceae</taxon>
        <taxon>Arachnia</taxon>
    </lineage>
</organism>
<dbReference type="EMBL" id="RQZG01000010">
    <property type="protein sequence ID" value="RRD04592.1"/>
    <property type="molecule type" value="Genomic_DNA"/>
</dbReference>
<evidence type="ECO:0000313" key="2">
    <source>
        <dbReference type="Proteomes" id="UP000280819"/>
    </source>
</evidence>
<dbReference type="OrthoDB" id="9860668at2"/>